<evidence type="ECO:0000256" key="1">
    <source>
        <dbReference type="ARBA" id="ARBA00004651"/>
    </source>
</evidence>
<dbReference type="Gene3D" id="1.10.3720.10">
    <property type="entry name" value="MetI-like"/>
    <property type="match status" value="1"/>
</dbReference>
<dbReference type="EMBL" id="QEOP01000002">
    <property type="protein sequence ID" value="PVZ94134.1"/>
    <property type="molecule type" value="Genomic_DNA"/>
</dbReference>
<keyword evidence="2 7" id="KW-0813">Transport</keyword>
<evidence type="ECO:0000259" key="8">
    <source>
        <dbReference type="PROSITE" id="PS50928"/>
    </source>
</evidence>
<dbReference type="GO" id="GO:0005886">
    <property type="term" value="C:plasma membrane"/>
    <property type="evidence" value="ECO:0007669"/>
    <property type="project" value="UniProtKB-SubCell"/>
</dbReference>
<proteinExistence type="inferred from homology"/>
<dbReference type="CDD" id="cd06261">
    <property type="entry name" value="TM_PBP2"/>
    <property type="match status" value="1"/>
</dbReference>
<keyword evidence="5 7" id="KW-1133">Transmembrane helix</keyword>
<dbReference type="PANTHER" id="PTHR43163">
    <property type="entry name" value="DIPEPTIDE TRANSPORT SYSTEM PERMEASE PROTEIN DPPB-RELATED"/>
    <property type="match status" value="1"/>
</dbReference>
<dbReference type="InterPro" id="IPR035906">
    <property type="entry name" value="MetI-like_sf"/>
</dbReference>
<comment type="subcellular location">
    <subcellularLocation>
        <location evidence="1 7">Cell membrane</location>
        <topology evidence="1 7">Multi-pass membrane protein</topology>
    </subcellularLocation>
</comment>
<dbReference type="GO" id="GO:0071916">
    <property type="term" value="F:dipeptide transmembrane transporter activity"/>
    <property type="evidence" value="ECO:0007669"/>
    <property type="project" value="TreeGrafter"/>
</dbReference>
<evidence type="ECO:0000256" key="6">
    <source>
        <dbReference type="ARBA" id="ARBA00023136"/>
    </source>
</evidence>
<keyword evidence="6 7" id="KW-0472">Membrane</keyword>
<keyword evidence="10" id="KW-1185">Reference proteome</keyword>
<reference evidence="9 10" key="1">
    <citation type="submission" date="2018-05" db="EMBL/GenBank/DDBJ databases">
        <title>Amnibacterium sp. M8JJ-5, whole genome shotgun sequence.</title>
        <authorList>
            <person name="Tuo L."/>
        </authorList>
    </citation>
    <scope>NUCLEOTIDE SEQUENCE [LARGE SCALE GENOMIC DNA]</scope>
    <source>
        <strain evidence="9 10">M8JJ-5</strain>
    </source>
</reference>
<feature type="transmembrane region" description="Helical" evidence="7">
    <location>
        <begin position="101"/>
        <end position="122"/>
    </location>
</feature>
<evidence type="ECO:0000256" key="7">
    <source>
        <dbReference type="RuleBase" id="RU363032"/>
    </source>
</evidence>
<feature type="transmembrane region" description="Helical" evidence="7">
    <location>
        <begin position="306"/>
        <end position="329"/>
    </location>
</feature>
<dbReference type="PANTHER" id="PTHR43163:SF6">
    <property type="entry name" value="DIPEPTIDE TRANSPORT SYSTEM PERMEASE PROTEIN DPPB-RELATED"/>
    <property type="match status" value="1"/>
</dbReference>
<protein>
    <submittedName>
        <fullName evidence="9">Peptide ABC transporter permease</fullName>
    </submittedName>
</protein>
<name>A0A2V1HVG6_9MICO</name>
<gene>
    <name evidence="9" type="ORF">DDQ50_10315</name>
</gene>
<dbReference type="RefSeq" id="WP_116756648.1">
    <property type="nucleotide sequence ID" value="NZ_JBHUEX010000001.1"/>
</dbReference>
<keyword evidence="4 7" id="KW-0812">Transmembrane</keyword>
<evidence type="ECO:0000313" key="9">
    <source>
        <dbReference type="EMBL" id="PVZ94134.1"/>
    </source>
</evidence>
<feature type="transmembrane region" description="Helical" evidence="7">
    <location>
        <begin position="199"/>
        <end position="219"/>
    </location>
</feature>
<dbReference type="InterPro" id="IPR045621">
    <property type="entry name" value="BPD_transp_1_N"/>
</dbReference>
<comment type="similarity">
    <text evidence="7">Belongs to the binding-protein-dependent transport system permease family.</text>
</comment>
<evidence type="ECO:0000256" key="5">
    <source>
        <dbReference type="ARBA" id="ARBA00022989"/>
    </source>
</evidence>
<accession>A0A2V1HVG6</accession>
<feature type="transmembrane region" description="Helical" evidence="7">
    <location>
        <begin position="9"/>
        <end position="30"/>
    </location>
</feature>
<dbReference type="Pfam" id="PF00528">
    <property type="entry name" value="BPD_transp_1"/>
    <property type="match status" value="1"/>
</dbReference>
<dbReference type="Proteomes" id="UP000244893">
    <property type="component" value="Unassembled WGS sequence"/>
</dbReference>
<comment type="caution">
    <text evidence="9">The sequence shown here is derived from an EMBL/GenBank/DDBJ whole genome shotgun (WGS) entry which is preliminary data.</text>
</comment>
<dbReference type="PROSITE" id="PS50928">
    <property type="entry name" value="ABC_TM1"/>
    <property type="match status" value="1"/>
</dbReference>
<sequence length="340" mass="35765">MLRYLLRRVAISAITVLGLALVVFLVVRILPGDAAAARLGPEASDADIEALRAEYGLDQPLIVQLGDYLAGLLRGDLGTAVSTGRSVSAELFARLPASIELAIAGLIVALLIGFPLGMLAAAKRGRFPDAIARIFAVLGSSMAPVWLGLLLIFGLYSVAHLFPGPVGRLPIGMAPPTQITGLYALDAVLTGNWVVAGEALRYLALPALTLGLGASAAVLKMVRSSLIATEESGFVRTALAYGVPGREVLWRDQLRNAMLQVLTAIGLVFGFLLGGNVIVERLFSWPGVGRVAFDALGSNDLELLQGYALIIGVIYIALNFGVDLVYGLIDPRIRLGGRAS</sequence>
<evidence type="ECO:0000256" key="2">
    <source>
        <dbReference type="ARBA" id="ARBA00022448"/>
    </source>
</evidence>
<evidence type="ECO:0000313" key="10">
    <source>
        <dbReference type="Proteomes" id="UP000244893"/>
    </source>
</evidence>
<feature type="transmembrane region" description="Helical" evidence="7">
    <location>
        <begin position="134"/>
        <end position="159"/>
    </location>
</feature>
<dbReference type="OrthoDB" id="3543764at2"/>
<feature type="transmembrane region" description="Helical" evidence="7">
    <location>
        <begin position="259"/>
        <end position="279"/>
    </location>
</feature>
<dbReference type="SUPFAM" id="SSF161098">
    <property type="entry name" value="MetI-like"/>
    <property type="match status" value="1"/>
</dbReference>
<dbReference type="InterPro" id="IPR000515">
    <property type="entry name" value="MetI-like"/>
</dbReference>
<dbReference type="Pfam" id="PF19300">
    <property type="entry name" value="BPD_transp_1_N"/>
    <property type="match status" value="1"/>
</dbReference>
<dbReference type="AlphaFoldDB" id="A0A2V1HVG6"/>
<evidence type="ECO:0000256" key="3">
    <source>
        <dbReference type="ARBA" id="ARBA00022475"/>
    </source>
</evidence>
<feature type="domain" description="ABC transmembrane type-1" evidence="8">
    <location>
        <begin position="95"/>
        <end position="326"/>
    </location>
</feature>
<keyword evidence="3" id="KW-1003">Cell membrane</keyword>
<evidence type="ECO:0000256" key="4">
    <source>
        <dbReference type="ARBA" id="ARBA00022692"/>
    </source>
</evidence>
<organism evidence="9 10">
    <name type="scientific">Amnibacterium flavum</name>
    <dbReference type="NCBI Taxonomy" id="2173173"/>
    <lineage>
        <taxon>Bacteria</taxon>
        <taxon>Bacillati</taxon>
        <taxon>Actinomycetota</taxon>
        <taxon>Actinomycetes</taxon>
        <taxon>Micrococcales</taxon>
        <taxon>Microbacteriaceae</taxon>
        <taxon>Amnibacterium</taxon>
    </lineage>
</organism>